<dbReference type="InterPro" id="IPR036291">
    <property type="entry name" value="NAD(P)-bd_dom_sf"/>
</dbReference>
<gene>
    <name evidence="6" type="primary">LOC120103841</name>
</gene>
<dbReference type="GO" id="GO:0016491">
    <property type="term" value="F:oxidoreductase activity"/>
    <property type="evidence" value="ECO:0007669"/>
    <property type="project" value="UniProtKB-KW"/>
</dbReference>
<dbReference type="GO" id="GO:0016020">
    <property type="term" value="C:membrane"/>
    <property type="evidence" value="ECO:0007669"/>
    <property type="project" value="TreeGrafter"/>
</dbReference>
<evidence type="ECO:0000256" key="4">
    <source>
        <dbReference type="RuleBase" id="RU000363"/>
    </source>
</evidence>
<dbReference type="PANTHER" id="PTHR43490">
    <property type="entry name" value="(+)-NEOMENTHOL DEHYDROGENASE"/>
    <property type="match status" value="1"/>
</dbReference>
<evidence type="ECO:0000313" key="5">
    <source>
        <dbReference type="Proteomes" id="UP000228380"/>
    </source>
</evidence>
<dbReference type="Proteomes" id="UP000228380">
    <property type="component" value="Unplaced"/>
</dbReference>
<dbReference type="PANTHER" id="PTHR43490:SF73">
    <property type="entry name" value="OS07G0685800 PROTEIN"/>
    <property type="match status" value="1"/>
</dbReference>
<dbReference type="KEGG" id="pda:120103841"/>
<name>A0A8B8ZX35_PHODC</name>
<organism evidence="5 6">
    <name type="scientific">Phoenix dactylifera</name>
    <name type="common">Date palm</name>
    <dbReference type="NCBI Taxonomy" id="42345"/>
    <lineage>
        <taxon>Eukaryota</taxon>
        <taxon>Viridiplantae</taxon>
        <taxon>Streptophyta</taxon>
        <taxon>Embryophyta</taxon>
        <taxon>Tracheophyta</taxon>
        <taxon>Spermatophyta</taxon>
        <taxon>Magnoliopsida</taxon>
        <taxon>Liliopsida</taxon>
        <taxon>Arecaceae</taxon>
        <taxon>Coryphoideae</taxon>
        <taxon>Phoeniceae</taxon>
        <taxon>Phoenix</taxon>
    </lineage>
</organism>
<keyword evidence="3" id="KW-0560">Oxidoreductase</keyword>
<reference evidence="6" key="1">
    <citation type="submission" date="2025-08" db="UniProtKB">
        <authorList>
            <consortium name="RefSeq"/>
        </authorList>
    </citation>
    <scope>IDENTIFICATION</scope>
    <source>
        <tissue evidence="6">Young leaves</tissue>
    </source>
</reference>
<evidence type="ECO:0000313" key="6">
    <source>
        <dbReference type="RefSeq" id="XP_038976103.1"/>
    </source>
</evidence>
<dbReference type="PRINTS" id="PR00081">
    <property type="entry name" value="GDHRDH"/>
</dbReference>
<dbReference type="PRINTS" id="PR00080">
    <property type="entry name" value="SDRFAMILY"/>
</dbReference>
<dbReference type="Pfam" id="PF00106">
    <property type="entry name" value="adh_short"/>
    <property type="match status" value="1"/>
</dbReference>
<evidence type="ECO:0000256" key="3">
    <source>
        <dbReference type="ARBA" id="ARBA00023002"/>
    </source>
</evidence>
<proteinExistence type="inferred from homology"/>
<dbReference type="RefSeq" id="XP_038976103.1">
    <property type="nucleotide sequence ID" value="XM_039120175.1"/>
</dbReference>
<evidence type="ECO:0000256" key="2">
    <source>
        <dbReference type="ARBA" id="ARBA00022857"/>
    </source>
</evidence>
<keyword evidence="2" id="KW-0521">NADP</keyword>
<protein>
    <submittedName>
        <fullName evidence="6">(+)-neomenthol dehydrogenase-like isoform X1</fullName>
    </submittedName>
</protein>
<evidence type="ECO:0000256" key="1">
    <source>
        <dbReference type="ARBA" id="ARBA00006484"/>
    </source>
</evidence>
<sequence>MNYSERNLLGSEIRSALAFFQPSAATILRHSAISSSHPLTGAFFGVRKGNRGLRSEKIPGATFLGITSSSRQQAMGSNERPNPDRLAVVTGANKGIGLETARQLASHGVTVILTARDEKRGTDAVESLHQVGFSNVVFHQLDVRDPASVASLAHFIQNQFGKLDILVNNAGASGVVVDVEGLKALNIDPESWLSGKATNIVQAVIRQDNEDAITCLDTNYYGVKRVTEALLPVLMRSTSGARIVNVSSLRSELKRMPNESIRNQLNDIDNLNEEKIEKLLDGFLEDLKNGTLEAGGWPMMLPSYSVSKTVLNAYTRVLAKRYPDMCINCVHPGYVKTDINWNTGVLATEEGAKGPVMLALLPNGGPSGCYFDQTTMAEY</sequence>
<keyword evidence="5" id="KW-1185">Reference proteome</keyword>
<dbReference type="AlphaFoldDB" id="A0A8B8ZX35"/>
<dbReference type="Gene3D" id="3.40.50.720">
    <property type="entry name" value="NAD(P)-binding Rossmann-like Domain"/>
    <property type="match status" value="1"/>
</dbReference>
<dbReference type="SUPFAM" id="SSF51735">
    <property type="entry name" value="NAD(P)-binding Rossmann-fold domains"/>
    <property type="match status" value="1"/>
</dbReference>
<dbReference type="GeneID" id="120103841"/>
<comment type="similarity">
    <text evidence="1 4">Belongs to the short-chain dehydrogenases/reductases (SDR) family.</text>
</comment>
<accession>A0A8B8ZX35</accession>
<dbReference type="OrthoDB" id="1933717at2759"/>
<dbReference type="InterPro" id="IPR002347">
    <property type="entry name" value="SDR_fam"/>
</dbReference>
<dbReference type="FunFam" id="3.40.50.720:FF:000312">
    <property type="entry name" value="(+)-neomenthol dehydrogenase"/>
    <property type="match status" value="1"/>
</dbReference>